<keyword evidence="1 4" id="KW-0808">Transferase</keyword>
<comment type="subcellular location">
    <subcellularLocation>
        <location evidence="4">Cytoplasm</location>
    </subcellularLocation>
</comment>
<dbReference type="GO" id="GO:0008690">
    <property type="term" value="F:3-deoxy-manno-octulosonate cytidylyltransferase activity"/>
    <property type="evidence" value="ECO:0007669"/>
    <property type="project" value="UniProtKB-EC"/>
</dbReference>
<evidence type="ECO:0000313" key="6">
    <source>
        <dbReference type="Proteomes" id="UP001548189"/>
    </source>
</evidence>
<dbReference type="Pfam" id="PF02348">
    <property type="entry name" value="CTP_transf_3"/>
    <property type="match status" value="1"/>
</dbReference>
<proteinExistence type="inferred from homology"/>
<dbReference type="NCBIfam" id="NF003952">
    <property type="entry name" value="PRK05450.1-5"/>
    <property type="match status" value="1"/>
</dbReference>
<dbReference type="EMBL" id="JBEVCJ010000010">
    <property type="protein sequence ID" value="MET1255470.1"/>
    <property type="molecule type" value="Genomic_DNA"/>
</dbReference>
<comment type="function">
    <text evidence="4">Activates KDO (a required 8-carbon sugar) for incorporation into bacterial lipopolysaccharide in Gram-negative bacteria.</text>
</comment>
<evidence type="ECO:0000256" key="4">
    <source>
        <dbReference type="HAMAP-Rule" id="MF_00057"/>
    </source>
</evidence>
<dbReference type="InterPro" id="IPR004528">
    <property type="entry name" value="KdsB"/>
</dbReference>
<dbReference type="EC" id="2.7.7.38" evidence="4"/>
<protein>
    <recommendedName>
        <fullName evidence="4">3-deoxy-manno-octulosonate cytidylyltransferase</fullName>
        <ecNumber evidence="4">2.7.7.38</ecNumber>
    </recommendedName>
    <alternativeName>
        <fullName evidence="4">CMP-2-keto-3-deoxyoctulosonic acid synthase</fullName>
        <shortName evidence="4">CKS</shortName>
        <shortName evidence="4">CMP-KDO synthase</shortName>
    </alternativeName>
</protein>
<comment type="caution">
    <text evidence="5">The sequence shown here is derived from an EMBL/GenBank/DDBJ whole genome shotgun (WGS) entry which is preliminary data.</text>
</comment>
<organism evidence="5 6">
    <name type="scientific">Aliikangiella maris</name>
    <dbReference type="NCBI Taxonomy" id="3162458"/>
    <lineage>
        <taxon>Bacteria</taxon>
        <taxon>Pseudomonadati</taxon>
        <taxon>Pseudomonadota</taxon>
        <taxon>Gammaproteobacteria</taxon>
        <taxon>Oceanospirillales</taxon>
        <taxon>Pleioneaceae</taxon>
        <taxon>Aliikangiella</taxon>
    </lineage>
</organism>
<keyword evidence="2 4" id="KW-0548">Nucleotidyltransferase</keyword>
<sequence length="253" mass="27766">MGFHVIIPARYHSTRLAAKALALIGEQPMIVHVCQQALKSGAQSITVATDHDEIIEQVERAGFNAVLTRDDHQSGSDRVYEAAQLAGLAEQDIIVNVQGDEPFIPAENIQQVASLLTKTSHSMATLCCPISSAADVLDANIVKVVFDQNLKALYFSRAPIPFCRDNPLKVSAALPTSYYRHIGIYAYRKSFLQKFIGWSPSSLELTESLEQLRAMENGASIAIHVLSDMPPAGVDTLEDLQKAQAFYLKQQNI</sequence>
<dbReference type="SUPFAM" id="SSF53448">
    <property type="entry name" value="Nucleotide-diphospho-sugar transferases"/>
    <property type="match status" value="1"/>
</dbReference>
<comment type="similarity">
    <text evidence="4">Belongs to the KdsB family.</text>
</comment>
<evidence type="ECO:0000313" key="5">
    <source>
        <dbReference type="EMBL" id="MET1255470.1"/>
    </source>
</evidence>
<keyword evidence="6" id="KW-1185">Reference proteome</keyword>
<dbReference type="Gene3D" id="3.90.550.10">
    <property type="entry name" value="Spore Coat Polysaccharide Biosynthesis Protein SpsA, Chain A"/>
    <property type="match status" value="1"/>
</dbReference>
<dbReference type="RefSeq" id="WP_353896056.1">
    <property type="nucleotide sequence ID" value="NZ_JBEVCJ010000010.1"/>
</dbReference>
<dbReference type="InterPro" id="IPR003329">
    <property type="entry name" value="Cytidylyl_trans"/>
</dbReference>
<dbReference type="InterPro" id="IPR029044">
    <property type="entry name" value="Nucleotide-diphossugar_trans"/>
</dbReference>
<name>A0ABV2BU59_9GAMM</name>
<keyword evidence="3 4" id="KW-0448">Lipopolysaccharide biosynthesis</keyword>
<evidence type="ECO:0000256" key="3">
    <source>
        <dbReference type="ARBA" id="ARBA00022985"/>
    </source>
</evidence>
<evidence type="ECO:0000256" key="1">
    <source>
        <dbReference type="ARBA" id="ARBA00022679"/>
    </source>
</evidence>
<comment type="pathway">
    <text evidence="4">Nucleotide-sugar biosynthesis; CMP-3-deoxy-D-manno-octulosonate biosynthesis; CMP-3-deoxy-D-manno-octulosonate from 3-deoxy-D-manno-octulosonate and CTP: step 1/1.</text>
</comment>
<dbReference type="PANTHER" id="PTHR42866">
    <property type="entry name" value="3-DEOXY-MANNO-OCTULOSONATE CYTIDYLYLTRANSFERASE"/>
    <property type="match status" value="1"/>
</dbReference>
<comment type="catalytic activity">
    <reaction evidence="4">
        <text>3-deoxy-alpha-D-manno-oct-2-ulosonate + CTP = CMP-3-deoxy-beta-D-manno-octulosonate + diphosphate</text>
        <dbReference type="Rhea" id="RHEA:23448"/>
        <dbReference type="ChEBI" id="CHEBI:33019"/>
        <dbReference type="ChEBI" id="CHEBI:37563"/>
        <dbReference type="ChEBI" id="CHEBI:85986"/>
        <dbReference type="ChEBI" id="CHEBI:85987"/>
        <dbReference type="EC" id="2.7.7.38"/>
    </reaction>
</comment>
<evidence type="ECO:0000256" key="2">
    <source>
        <dbReference type="ARBA" id="ARBA00022695"/>
    </source>
</evidence>
<keyword evidence="4" id="KW-0963">Cytoplasm</keyword>
<accession>A0ABV2BU59</accession>
<gene>
    <name evidence="4 5" type="primary">kdsB</name>
    <name evidence="5" type="ORF">ABVT43_10060</name>
</gene>
<dbReference type="HAMAP" id="MF_00057">
    <property type="entry name" value="KdsB"/>
    <property type="match status" value="1"/>
</dbReference>
<dbReference type="CDD" id="cd02517">
    <property type="entry name" value="CMP-KDO-Synthetase"/>
    <property type="match status" value="1"/>
</dbReference>
<dbReference type="NCBIfam" id="TIGR00466">
    <property type="entry name" value="kdsB"/>
    <property type="match status" value="1"/>
</dbReference>
<reference evidence="5 6" key="1">
    <citation type="submission" date="2024-06" db="EMBL/GenBank/DDBJ databases">
        <authorList>
            <person name="Li F."/>
        </authorList>
    </citation>
    <scope>NUCLEOTIDE SEQUENCE [LARGE SCALE GENOMIC DNA]</scope>
    <source>
        <strain evidence="5 6">GXAS 311</strain>
    </source>
</reference>
<dbReference type="PANTHER" id="PTHR42866:SF2">
    <property type="entry name" value="3-DEOXY-MANNO-OCTULOSONATE CYTIDYLYLTRANSFERASE, MITOCHONDRIAL"/>
    <property type="match status" value="1"/>
</dbReference>
<dbReference type="NCBIfam" id="NF009905">
    <property type="entry name" value="PRK13368.1"/>
    <property type="match status" value="1"/>
</dbReference>
<dbReference type="Proteomes" id="UP001548189">
    <property type="component" value="Unassembled WGS sequence"/>
</dbReference>